<name>A0ABP6VMW7_9GAMM</name>
<proteinExistence type="predicted"/>
<dbReference type="Proteomes" id="UP001500795">
    <property type="component" value="Unassembled WGS sequence"/>
</dbReference>
<gene>
    <name evidence="1" type="ORF">GCM10022394_16560</name>
</gene>
<keyword evidence="2" id="KW-1185">Reference proteome</keyword>
<evidence type="ECO:0000313" key="1">
    <source>
        <dbReference type="EMBL" id="GAA3537643.1"/>
    </source>
</evidence>
<organism evidence="1 2">
    <name type="scientific">Zobellella aerophila</name>
    <dbReference type="NCBI Taxonomy" id="870480"/>
    <lineage>
        <taxon>Bacteria</taxon>
        <taxon>Pseudomonadati</taxon>
        <taxon>Pseudomonadota</taxon>
        <taxon>Gammaproteobacteria</taxon>
        <taxon>Aeromonadales</taxon>
        <taxon>Aeromonadaceae</taxon>
        <taxon>Zobellella</taxon>
    </lineage>
</organism>
<evidence type="ECO:0000313" key="2">
    <source>
        <dbReference type="Proteomes" id="UP001500795"/>
    </source>
</evidence>
<sequence length="39" mass="4093">MTLLPTLPMGTGGFASPRIQARGDCRRGMLRALMQGGAC</sequence>
<comment type="caution">
    <text evidence="1">The sequence shown here is derived from an EMBL/GenBank/DDBJ whole genome shotgun (WGS) entry which is preliminary data.</text>
</comment>
<reference evidence="2" key="1">
    <citation type="journal article" date="2019" name="Int. J. Syst. Evol. Microbiol.">
        <title>The Global Catalogue of Microorganisms (GCM) 10K type strain sequencing project: providing services to taxonomists for standard genome sequencing and annotation.</title>
        <authorList>
            <consortium name="The Broad Institute Genomics Platform"/>
            <consortium name="The Broad Institute Genome Sequencing Center for Infectious Disease"/>
            <person name="Wu L."/>
            <person name="Ma J."/>
        </authorList>
    </citation>
    <scope>NUCLEOTIDE SEQUENCE [LARGE SCALE GENOMIC DNA]</scope>
    <source>
        <strain evidence="2">JCM 17110</strain>
    </source>
</reference>
<protein>
    <submittedName>
        <fullName evidence="1">Uncharacterized protein</fullName>
    </submittedName>
</protein>
<accession>A0ABP6VMW7</accession>
<dbReference type="EMBL" id="BAABCX010000002">
    <property type="protein sequence ID" value="GAA3537643.1"/>
    <property type="molecule type" value="Genomic_DNA"/>
</dbReference>